<dbReference type="EMBL" id="CP069798">
    <property type="protein sequence ID" value="QRQ81293.1"/>
    <property type="molecule type" value="Genomic_DNA"/>
</dbReference>
<gene>
    <name evidence="6" type="ORF">JQU52_11295</name>
</gene>
<feature type="domain" description="DUF1232" evidence="5">
    <location>
        <begin position="57"/>
        <end position="92"/>
    </location>
</feature>
<name>A0A892ZF80_9NEIS</name>
<dbReference type="KEGG" id="ptes:JQU52_11295"/>
<keyword evidence="2" id="KW-0812">Transmembrane</keyword>
<keyword evidence="7" id="KW-1185">Reference proteome</keyword>
<keyword evidence="4" id="KW-0472">Membrane</keyword>
<evidence type="ECO:0000313" key="7">
    <source>
        <dbReference type="Proteomes" id="UP000653156"/>
    </source>
</evidence>
<keyword evidence="3" id="KW-1133">Transmembrane helix</keyword>
<evidence type="ECO:0000256" key="4">
    <source>
        <dbReference type="ARBA" id="ARBA00023136"/>
    </source>
</evidence>
<dbReference type="AlphaFoldDB" id="A0A892ZF80"/>
<dbReference type="InterPro" id="IPR010652">
    <property type="entry name" value="DUF1232"/>
</dbReference>
<dbReference type="InterPro" id="IPR016983">
    <property type="entry name" value="UCP031804"/>
</dbReference>
<dbReference type="PIRSF" id="PIRSF031804">
    <property type="entry name" value="UCP031804"/>
    <property type="match status" value="1"/>
</dbReference>
<evidence type="ECO:0000256" key="1">
    <source>
        <dbReference type="ARBA" id="ARBA00004127"/>
    </source>
</evidence>
<protein>
    <submittedName>
        <fullName evidence="6">DUF1232 domain-containing protein</fullName>
    </submittedName>
</protein>
<dbReference type="Pfam" id="PF06803">
    <property type="entry name" value="DUF1232"/>
    <property type="match status" value="1"/>
</dbReference>
<comment type="subcellular location">
    <subcellularLocation>
        <location evidence="1">Endomembrane system</location>
        <topology evidence="1">Multi-pass membrane protein</topology>
    </subcellularLocation>
</comment>
<dbReference type="GO" id="GO:0012505">
    <property type="term" value="C:endomembrane system"/>
    <property type="evidence" value="ECO:0007669"/>
    <property type="project" value="UniProtKB-SubCell"/>
</dbReference>
<sequence length="118" mass="13508">MNKTDEFQRKFQQRRLNEGRFLHKLKTYAFRLGQPAIKQLYALYFLFKAPTTPKRSKMIIVGALVYFLSPIDAIPDLLGPLGFSDDLAVIALVYAQFKAFMTDDIIARAQAAAERLLH</sequence>
<proteinExistence type="predicted"/>
<organism evidence="6 7">
    <name type="scientific">Paralysiella testudinis</name>
    <dbReference type="NCBI Taxonomy" id="2809020"/>
    <lineage>
        <taxon>Bacteria</taxon>
        <taxon>Pseudomonadati</taxon>
        <taxon>Pseudomonadota</taxon>
        <taxon>Betaproteobacteria</taxon>
        <taxon>Neisseriales</taxon>
        <taxon>Neisseriaceae</taxon>
        <taxon>Paralysiella</taxon>
    </lineage>
</organism>
<evidence type="ECO:0000313" key="6">
    <source>
        <dbReference type="EMBL" id="QRQ81293.1"/>
    </source>
</evidence>
<accession>A0A892ZF80</accession>
<evidence type="ECO:0000256" key="2">
    <source>
        <dbReference type="ARBA" id="ARBA00022692"/>
    </source>
</evidence>
<dbReference type="Proteomes" id="UP000653156">
    <property type="component" value="Chromosome"/>
</dbReference>
<reference evidence="6" key="1">
    <citation type="submission" date="2021-02" db="EMBL/GenBank/DDBJ databases">
        <title>Neisseriaceae sp. 26B isolated from the cloaca of a Common Toad-headed Turtle (Mesoclemmys nasuta).</title>
        <authorList>
            <person name="Spergser J."/>
            <person name="Busse H.-J."/>
        </authorList>
    </citation>
    <scope>NUCLEOTIDE SEQUENCE</scope>
    <source>
        <strain evidence="6">26B</strain>
    </source>
</reference>
<evidence type="ECO:0000259" key="5">
    <source>
        <dbReference type="Pfam" id="PF06803"/>
    </source>
</evidence>
<evidence type="ECO:0000256" key="3">
    <source>
        <dbReference type="ARBA" id="ARBA00022989"/>
    </source>
</evidence>
<dbReference type="RefSeq" id="WP_230338585.1">
    <property type="nucleotide sequence ID" value="NZ_CP069798.1"/>
</dbReference>